<name>A0A8J5FTX8_ZINOF</name>
<comment type="caution">
    <text evidence="4">The sequence shown here is derived from an EMBL/GenBank/DDBJ whole genome shotgun (WGS) entry which is preliminary data.</text>
</comment>
<dbReference type="InterPro" id="IPR022212">
    <property type="entry name" value="DUF3741"/>
</dbReference>
<dbReference type="Pfam" id="PF14309">
    <property type="entry name" value="DUF4378"/>
    <property type="match status" value="1"/>
</dbReference>
<evidence type="ECO:0000259" key="3">
    <source>
        <dbReference type="Pfam" id="PF14309"/>
    </source>
</evidence>
<dbReference type="PANTHER" id="PTHR47212">
    <property type="entry name" value="ADHESIN-LIKE PROTEIN, PUTATIVE (DUF3741)-RELATED"/>
    <property type="match status" value="1"/>
</dbReference>
<keyword evidence="5" id="KW-1185">Reference proteome</keyword>
<evidence type="ECO:0000259" key="2">
    <source>
        <dbReference type="Pfam" id="PF12552"/>
    </source>
</evidence>
<evidence type="ECO:0000256" key="1">
    <source>
        <dbReference type="SAM" id="MobiDB-lite"/>
    </source>
</evidence>
<organism evidence="4 5">
    <name type="scientific">Zingiber officinale</name>
    <name type="common">Ginger</name>
    <name type="synonym">Amomum zingiber</name>
    <dbReference type="NCBI Taxonomy" id="94328"/>
    <lineage>
        <taxon>Eukaryota</taxon>
        <taxon>Viridiplantae</taxon>
        <taxon>Streptophyta</taxon>
        <taxon>Embryophyta</taxon>
        <taxon>Tracheophyta</taxon>
        <taxon>Spermatophyta</taxon>
        <taxon>Magnoliopsida</taxon>
        <taxon>Liliopsida</taxon>
        <taxon>Zingiberales</taxon>
        <taxon>Zingiberaceae</taxon>
        <taxon>Zingiber</taxon>
    </lineage>
</organism>
<evidence type="ECO:0000313" key="5">
    <source>
        <dbReference type="Proteomes" id="UP000734854"/>
    </source>
</evidence>
<evidence type="ECO:0000313" key="4">
    <source>
        <dbReference type="EMBL" id="KAG6485546.1"/>
    </source>
</evidence>
<dbReference type="PANTHER" id="PTHR47212:SF4">
    <property type="entry name" value="ADHESIN-LIKE PROTEIN, PUTATIVE (DUF3741)-RELATED"/>
    <property type="match status" value="1"/>
</dbReference>
<reference evidence="4 5" key="1">
    <citation type="submission" date="2020-08" db="EMBL/GenBank/DDBJ databases">
        <title>Plant Genome Project.</title>
        <authorList>
            <person name="Zhang R.-G."/>
        </authorList>
    </citation>
    <scope>NUCLEOTIDE SEQUENCE [LARGE SCALE GENOMIC DNA]</scope>
    <source>
        <tissue evidence="4">Rhizome</tissue>
    </source>
</reference>
<gene>
    <name evidence="4" type="ORF">ZIOFF_054106</name>
</gene>
<feature type="region of interest" description="Disordered" evidence="1">
    <location>
        <begin position="653"/>
        <end position="673"/>
    </location>
</feature>
<proteinExistence type="predicted"/>
<dbReference type="AlphaFoldDB" id="A0A8J5FTX8"/>
<dbReference type="Proteomes" id="UP000734854">
    <property type="component" value="Unassembled WGS sequence"/>
</dbReference>
<feature type="domain" description="DUF3741" evidence="2">
    <location>
        <begin position="356"/>
        <end position="383"/>
    </location>
</feature>
<evidence type="ECO:0008006" key="6">
    <source>
        <dbReference type="Google" id="ProtNLM"/>
    </source>
</evidence>
<dbReference type="InterPro" id="IPR025486">
    <property type="entry name" value="DUF4378"/>
</dbReference>
<dbReference type="EMBL" id="JACMSC010000015">
    <property type="protein sequence ID" value="KAG6485546.1"/>
    <property type="molecule type" value="Genomic_DNA"/>
</dbReference>
<dbReference type="Pfam" id="PF12552">
    <property type="entry name" value="DUF3741"/>
    <property type="match status" value="1"/>
</dbReference>
<sequence>MHGSFLPKLTQSFWFLVLTLQNGRLHVQTPPLFQDLVGYAYSILILLADSSFLRPLHSNLVLPLRFVFSDHPGDGVDGFDVFLFLMTGEPKRNNDENHKISIYVALGNTEKLWAEIMAKRSKRRPTQPHRNNVGCMWGLINLFDFRRGHPTQKLLSDKKHGSNRHIGTGYSKIKLDSLRNSHETGTLVDEIRQDQASLGLASIKELIEEEMFQSLIKKISMDEAQRVTSSTQREVPLRWNYKLRRQKSKLIHGNQGKNGMDVSGSLDGIHSGSMDLTEISSLTFDVPALLLDLESYTVQQANIGSNDKFDLRTSLESTSLDEKISLVQHTLAEFAQIIAGQKSMIEGQNHGQLSVQPKMLMDRLDVANSDKELFMKLLQDPDSFLLKFIQNLHDVQVKKASKLGSERYSENVALLVEENGNSGKSNESDGDQSLQKQKRYNFFWRKDKLKATKQTKQNSSSEALSKIVVLRPNRVRSLNSSFIITPSSSPQSNHVLKYNENGERIASNFSIKEIKRKIQQIFCESRQTHVISMDGIRHRIPVRSTDYGDLSELIHGGSAAASSVSHCCDDNKLTGSFDLDNVSKKITSEEKFEVNGNSHISHTASRSESFIYEEARKHLAEMLDTRVDGLPRVQSSEPLVKLLSLVNFNELSPASSPQEDEFAMSSKETGDSSLRHLDKGEFAETSSLEATYVGSTEIIEMVDTKRIVDSNELAVPLESSGSELIVVNEICEEESTTSPGSVQSNLRPSNLAGENLITLGRINEKPEQPSPVSVLEPLVSDDINNPNSADIDNYDNQVRHQQAVHEDGNNFVGIVESPDSNVRLRDYLQDYQARFDYVKVVLEASGLTNEFPRKWNMEDQLLEPSLFNEIGIFFCFLQDDPKLLFDCMNEVLSEMHEKFLKCTPWLSFIKQNVLPVPLGGSLIHEVGKGLEWHLRIHLPNTLDQVVKKGLEGQCWIDLRFEAENITNKLCDAILDDAVKEIVFDSMC</sequence>
<accession>A0A8J5FTX8</accession>
<protein>
    <recommendedName>
        <fullName evidence="6">DUF4378 domain-containing protein</fullName>
    </recommendedName>
</protein>
<feature type="domain" description="DUF4378" evidence="3">
    <location>
        <begin position="835"/>
        <end position="980"/>
    </location>
</feature>